<dbReference type="Pfam" id="PF02674">
    <property type="entry name" value="Colicin_V"/>
    <property type="match status" value="1"/>
</dbReference>
<evidence type="ECO:0000313" key="7">
    <source>
        <dbReference type="Proteomes" id="UP000319771"/>
    </source>
</evidence>
<feature type="non-terminal residue" evidence="6">
    <location>
        <position position="119"/>
    </location>
</feature>
<name>A0A538U4V0_UNCEI</name>
<evidence type="ECO:0000256" key="2">
    <source>
        <dbReference type="ARBA" id="ARBA00022692"/>
    </source>
</evidence>
<reference evidence="6 7" key="1">
    <citation type="journal article" date="2019" name="Nat. Microbiol.">
        <title>Mediterranean grassland soil C-N compound turnover is dependent on rainfall and depth, and is mediated by genomically divergent microorganisms.</title>
        <authorList>
            <person name="Diamond S."/>
            <person name="Andeer P.F."/>
            <person name="Li Z."/>
            <person name="Crits-Christoph A."/>
            <person name="Burstein D."/>
            <person name="Anantharaman K."/>
            <person name="Lane K.R."/>
            <person name="Thomas B.C."/>
            <person name="Pan C."/>
            <person name="Northen T.R."/>
            <person name="Banfield J.F."/>
        </authorList>
    </citation>
    <scope>NUCLEOTIDE SEQUENCE [LARGE SCALE GENOMIC DNA]</scope>
    <source>
        <strain evidence="6">WS_11</strain>
    </source>
</reference>
<dbReference type="GO" id="GO:0016020">
    <property type="term" value="C:membrane"/>
    <property type="evidence" value="ECO:0007669"/>
    <property type="project" value="UniProtKB-SubCell"/>
</dbReference>
<keyword evidence="2 5" id="KW-0812">Transmembrane</keyword>
<dbReference type="GO" id="GO:0009403">
    <property type="term" value="P:toxin biosynthetic process"/>
    <property type="evidence" value="ECO:0007669"/>
    <property type="project" value="InterPro"/>
</dbReference>
<comment type="subcellular location">
    <subcellularLocation>
        <location evidence="1">Membrane</location>
        <topology evidence="1">Multi-pass membrane protein</topology>
    </subcellularLocation>
</comment>
<accession>A0A538U4V0</accession>
<evidence type="ECO:0000256" key="3">
    <source>
        <dbReference type="ARBA" id="ARBA00022989"/>
    </source>
</evidence>
<keyword evidence="3 5" id="KW-1133">Transmembrane helix</keyword>
<feature type="transmembrane region" description="Helical" evidence="5">
    <location>
        <begin position="6"/>
        <end position="27"/>
    </location>
</feature>
<proteinExistence type="predicted"/>
<feature type="transmembrane region" description="Helical" evidence="5">
    <location>
        <begin position="34"/>
        <end position="58"/>
    </location>
</feature>
<dbReference type="Proteomes" id="UP000319771">
    <property type="component" value="Unassembled WGS sequence"/>
</dbReference>
<feature type="transmembrane region" description="Helical" evidence="5">
    <location>
        <begin position="64"/>
        <end position="89"/>
    </location>
</feature>
<evidence type="ECO:0000256" key="5">
    <source>
        <dbReference type="SAM" id="Phobius"/>
    </source>
</evidence>
<organism evidence="6 7">
    <name type="scientific">Eiseniibacteriota bacterium</name>
    <dbReference type="NCBI Taxonomy" id="2212470"/>
    <lineage>
        <taxon>Bacteria</taxon>
        <taxon>Candidatus Eiseniibacteriota</taxon>
    </lineage>
</organism>
<dbReference type="EMBL" id="VBPB01000196">
    <property type="protein sequence ID" value="TMQ70913.1"/>
    <property type="molecule type" value="Genomic_DNA"/>
</dbReference>
<gene>
    <name evidence="6" type="ORF">E6K81_11475</name>
</gene>
<comment type="caution">
    <text evidence="6">The sequence shown here is derived from an EMBL/GenBank/DDBJ whole genome shotgun (WGS) entry which is preliminary data.</text>
</comment>
<protein>
    <recommendedName>
        <fullName evidence="8">CvpA family protein</fullName>
    </recommendedName>
</protein>
<dbReference type="InterPro" id="IPR003825">
    <property type="entry name" value="Colicin-V_CvpA"/>
</dbReference>
<evidence type="ECO:0000313" key="6">
    <source>
        <dbReference type="EMBL" id="TMQ70913.1"/>
    </source>
</evidence>
<keyword evidence="4 5" id="KW-0472">Membrane</keyword>
<evidence type="ECO:0000256" key="4">
    <source>
        <dbReference type="ARBA" id="ARBA00023136"/>
    </source>
</evidence>
<dbReference type="AlphaFoldDB" id="A0A538U4V0"/>
<evidence type="ECO:0008006" key="8">
    <source>
        <dbReference type="Google" id="ProtNLM"/>
    </source>
</evidence>
<sequence length="119" mass="12288">MGQALGLTWLDWALILLLLACAIGGIATGATAQVFAILGALTGLWAAVFVSGWVAAHWLGARPVVVFVVLRWLVAALSGLALAALFQWWGDRLGRAVREGPLGWLDRAAGGLVGAAVGT</sequence>
<evidence type="ECO:0000256" key="1">
    <source>
        <dbReference type="ARBA" id="ARBA00004141"/>
    </source>
</evidence>